<dbReference type="Pfam" id="PF03466">
    <property type="entry name" value="LysR_substrate"/>
    <property type="match status" value="1"/>
</dbReference>
<dbReference type="RefSeq" id="WP_036863081.1">
    <property type="nucleotide sequence ID" value="NZ_JRNS01000218.1"/>
</dbReference>
<feature type="domain" description="HTH lysR-type" evidence="5">
    <location>
        <begin position="1"/>
        <end position="58"/>
    </location>
</feature>
<organism evidence="6 7">
    <name type="scientific">Prevotella melaninogenica DNF00666</name>
    <dbReference type="NCBI Taxonomy" id="1401073"/>
    <lineage>
        <taxon>Bacteria</taxon>
        <taxon>Pseudomonadati</taxon>
        <taxon>Bacteroidota</taxon>
        <taxon>Bacteroidia</taxon>
        <taxon>Bacteroidales</taxon>
        <taxon>Prevotellaceae</taxon>
        <taxon>Prevotella</taxon>
    </lineage>
</organism>
<dbReference type="GO" id="GO:0003700">
    <property type="term" value="F:DNA-binding transcription factor activity"/>
    <property type="evidence" value="ECO:0007669"/>
    <property type="project" value="InterPro"/>
</dbReference>
<dbReference type="GO" id="GO:0003677">
    <property type="term" value="F:DNA binding"/>
    <property type="evidence" value="ECO:0007669"/>
    <property type="project" value="UniProtKB-KW"/>
</dbReference>
<protein>
    <submittedName>
        <fullName evidence="6">Transcriptional regulator</fullName>
    </submittedName>
</protein>
<dbReference type="InterPro" id="IPR036388">
    <property type="entry name" value="WH-like_DNA-bd_sf"/>
</dbReference>
<dbReference type="SUPFAM" id="SSF53850">
    <property type="entry name" value="Periplasmic binding protein-like II"/>
    <property type="match status" value="1"/>
</dbReference>
<dbReference type="EMBL" id="JRNS01000218">
    <property type="protein sequence ID" value="KGF51395.1"/>
    <property type="molecule type" value="Genomic_DNA"/>
</dbReference>
<dbReference type="PRINTS" id="PR00039">
    <property type="entry name" value="HTHLYSR"/>
</dbReference>
<evidence type="ECO:0000256" key="3">
    <source>
        <dbReference type="ARBA" id="ARBA00023125"/>
    </source>
</evidence>
<dbReference type="InterPro" id="IPR005119">
    <property type="entry name" value="LysR_subst-bd"/>
</dbReference>
<evidence type="ECO:0000259" key="5">
    <source>
        <dbReference type="PROSITE" id="PS50931"/>
    </source>
</evidence>
<evidence type="ECO:0000256" key="1">
    <source>
        <dbReference type="ARBA" id="ARBA00009437"/>
    </source>
</evidence>
<dbReference type="PANTHER" id="PTHR30419">
    <property type="entry name" value="HTH-TYPE TRANSCRIPTIONAL REGULATOR YBHD"/>
    <property type="match status" value="1"/>
</dbReference>
<dbReference type="AlphaFoldDB" id="A0A096AX75"/>
<accession>A0A096AX75</accession>
<proteinExistence type="inferred from homology"/>
<evidence type="ECO:0000256" key="2">
    <source>
        <dbReference type="ARBA" id="ARBA00023015"/>
    </source>
</evidence>
<name>A0A096AX75_9BACT</name>
<keyword evidence="3" id="KW-0238">DNA-binding</keyword>
<dbReference type="CDD" id="cd08411">
    <property type="entry name" value="PBP2_OxyR"/>
    <property type="match status" value="1"/>
</dbReference>
<dbReference type="PROSITE" id="PS50931">
    <property type="entry name" value="HTH_LYSR"/>
    <property type="match status" value="1"/>
</dbReference>
<keyword evidence="4" id="KW-0804">Transcription</keyword>
<dbReference type="SUPFAM" id="SSF46785">
    <property type="entry name" value="Winged helix' DNA-binding domain"/>
    <property type="match status" value="1"/>
</dbReference>
<evidence type="ECO:0000313" key="6">
    <source>
        <dbReference type="EMBL" id="KGF51395.1"/>
    </source>
</evidence>
<reference evidence="6 7" key="1">
    <citation type="submission" date="2014-07" db="EMBL/GenBank/DDBJ databases">
        <authorList>
            <person name="McCorrison J."/>
            <person name="Sanka R."/>
            <person name="Torralba M."/>
            <person name="Gillis M."/>
            <person name="Haft D.H."/>
            <person name="Methe B."/>
            <person name="Sutton G."/>
            <person name="Nelson K.E."/>
        </authorList>
    </citation>
    <scope>NUCLEOTIDE SEQUENCE [LARGE SCALE GENOMIC DNA]</scope>
    <source>
        <strain evidence="6 7">DNF00666</strain>
    </source>
</reference>
<dbReference type="FunFam" id="1.10.10.10:FF:000001">
    <property type="entry name" value="LysR family transcriptional regulator"/>
    <property type="match status" value="1"/>
</dbReference>
<keyword evidence="2" id="KW-0805">Transcription regulation</keyword>
<dbReference type="Gene3D" id="3.40.190.10">
    <property type="entry name" value="Periplasmic binding protein-like II"/>
    <property type="match status" value="2"/>
</dbReference>
<dbReference type="InterPro" id="IPR050950">
    <property type="entry name" value="HTH-type_LysR_regulators"/>
</dbReference>
<gene>
    <name evidence="6" type="ORF">HMPREF0661_03535</name>
</gene>
<dbReference type="PANTHER" id="PTHR30419:SF29">
    <property type="entry name" value="LYSR-FAMILY TRANSCRIPTIONAL REGULATOR"/>
    <property type="match status" value="1"/>
</dbReference>
<dbReference type="Gene3D" id="1.10.10.10">
    <property type="entry name" value="Winged helix-like DNA-binding domain superfamily/Winged helix DNA-binding domain"/>
    <property type="match status" value="1"/>
</dbReference>
<evidence type="ECO:0000256" key="4">
    <source>
        <dbReference type="ARBA" id="ARBA00023163"/>
    </source>
</evidence>
<dbReference type="Pfam" id="PF00126">
    <property type="entry name" value="HTH_1"/>
    <property type="match status" value="1"/>
</dbReference>
<evidence type="ECO:0000313" key="7">
    <source>
        <dbReference type="Proteomes" id="UP000029578"/>
    </source>
</evidence>
<dbReference type="GO" id="GO:0005829">
    <property type="term" value="C:cytosol"/>
    <property type="evidence" value="ECO:0007669"/>
    <property type="project" value="TreeGrafter"/>
</dbReference>
<dbReference type="InterPro" id="IPR036390">
    <property type="entry name" value="WH_DNA-bd_sf"/>
</dbReference>
<comment type="similarity">
    <text evidence="1">Belongs to the LysR transcriptional regulatory family.</text>
</comment>
<dbReference type="InterPro" id="IPR000847">
    <property type="entry name" value="LysR_HTH_N"/>
</dbReference>
<sequence>MTLQQLEYVMAVYRLKHFAKAADDCNVTQPTLSSMIQKLEDELGVKIFDRKRQPIQPTQAGMKVIEEAWRVLNRAKKLKQIIDEERQVLTGTFEVGVLPTIAPYLIPRFFPQLMNEHPEMDVRITEMKTEDMRRALRRGDIDAGILARVDGLEEMSCTPLYREQFFGYVAEGNPLFEKEFIRPADLSGEYLWLLDEGHCFRDQLVKFCQLKSAALSKKSYNLGSIETFMRIVENGKGVTFIPQLALSQLTKEQHRLVRPFAHPVPSREIILMTSPNFIRHTLLHMLAERIKESLPGDFQS</sequence>
<comment type="caution">
    <text evidence="6">The sequence shown here is derived from an EMBL/GenBank/DDBJ whole genome shotgun (WGS) entry which is preliminary data.</text>
</comment>
<dbReference type="Proteomes" id="UP000029578">
    <property type="component" value="Unassembled WGS sequence"/>
</dbReference>